<accession>Q1IRR8</accession>
<organism evidence="1 2">
    <name type="scientific">Koribacter versatilis (strain Ellin345)</name>
    <dbReference type="NCBI Taxonomy" id="204669"/>
    <lineage>
        <taxon>Bacteria</taxon>
        <taxon>Pseudomonadati</taxon>
        <taxon>Acidobacteriota</taxon>
        <taxon>Terriglobia</taxon>
        <taxon>Terriglobales</taxon>
        <taxon>Candidatus Korobacteraceae</taxon>
        <taxon>Candidatus Korobacter</taxon>
    </lineage>
</organism>
<dbReference type="HOGENOM" id="CLU_009834_7_4_0"/>
<dbReference type="PANTHER" id="PTHR11941">
    <property type="entry name" value="ENOYL-COA HYDRATASE-RELATED"/>
    <property type="match status" value="1"/>
</dbReference>
<dbReference type="CDD" id="cd06558">
    <property type="entry name" value="crotonase-like"/>
    <property type="match status" value="1"/>
</dbReference>
<dbReference type="Proteomes" id="UP000002432">
    <property type="component" value="Chromosome"/>
</dbReference>
<reference evidence="1 2" key="1">
    <citation type="journal article" date="2009" name="Appl. Environ. Microbiol.">
        <title>Three genomes from the phylum Acidobacteria provide insight into the lifestyles of these microorganisms in soils.</title>
        <authorList>
            <person name="Ward N.L."/>
            <person name="Challacombe J.F."/>
            <person name="Janssen P.H."/>
            <person name="Henrissat B."/>
            <person name="Coutinho P.M."/>
            <person name="Wu M."/>
            <person name="Xie G."/>
            <person name="Haft D.H."/>
            <person name="Sait M."/>
            <person name="Badger J."/>
            <person name="Barabote R.D."/>
            <person name="Bradley B."/>
            <person name="Brettin T.S."/>
            <person name="Brinkac L.M."/>
            <person name="Bruce D."/>
            <person name="Creasy T."/>
            <person name="Daugherty S.C."/>
            <person name="Davidsen T.M."/>
            <person name="DeBoy R.T."/>
            <person name="Detter J.C."/>
            <person name="Dodson R.J."/>
            <person name="Durkin A.S."/>
            <person name="Ganapathy A."/>
            <person name="Gwinn-Giglio M."/>
            <person name="Han C.S."/>
            <person name="Khouri H."/>
            <person name="Kiss H."/>
            <person name="Kothari S.P."/>
            <person name="Madupu R."/>
            <person name="Nelson K.E."/>
            <person name="Nelson W.C."/>
            <person name="Paulsen I."/>
            <person name="Penn K."/>
            <person name="Ren Q."/>
            <person name="Rosovitz M.J."/>
            <person name="Selengut J.D."/>
            <person name="Shrivastava S."/>
            <person name="Sullivan S.A."/>
            <person name="Tapia R."/>
            <person name="Thompson L.S."/>
            <person name="Watkins K.L."/>
            <person name="Yang Q."/>
            <person name="Yu C."/>
            <person name="Zafar N."/>
            <person name="Zhou L."/>
            <person name="Kuske C.R."/>
        </authorList>
    </citation>
    <scope>NUCLEOTIDE SEQUENCE [LARGE SCALE GENOMIC DNA]</scope>
    <source>
        <strain evidence="1 2">Ellin345</strain>
    </source>
</reference>
<gene>
    <name evidence="1" type="ordered locus">Acid345_1430</name>
</gene>
<dbReference type="eggNOG" id="COG1024">
    <property type="taxonomic scope" value="Bacteria"/>
</dbReference>
<name>Q1IRR8_KORVE</name>
<evidence type="ECO:0000313" key="1">
    <source>
        <dbReference type="EMBL" id="ABF40432.1"/>
    </source>
</evidence>
<evidence type="ECO:0000313" key="2">
    <source>
        <dbReference type="Proteomes" id="UP000002432"/>
    </source>
</evidence>
<dbReference type="InterPro" id="IPR001753">
    <property type="entry name" value="Enoyl-CoA_hydra/iso"/>
</dbReference>
<dbReference type="PANTHER" id="PTHR11941:SF54">
    <property type="entry name" value="ENOYL-COA HYDRATASE, MITOCHONDRIAL"/>
    <property type="match status" value="1"/>
</dbReference>
<dbReference type="RefSeq" id="WP_011522234.1">
    <property type="nucleotide sequence ID" value="NC_008009.1"/>
</dbReference>
<keyword evidence="2" id="KW-1185">Reference proteome</keyword>
<dbReference type="EMBL" id="CP000360">
    <property type="protein sequence ID" value="ABF40432.1"/>
    <property type="molecule type" value="Genomic_DNA"/>
</dbReference>
<proteinExistence type="predicted"/>
<dbReference type="OrthoDB" id="9771883at2"/>
<dbReference type="GO" id="GO:0006635">
    <property type="term" value="P:fatty acid beta-oxidation"/>
    <property type="evidence" value="ECO:0007669"/>
    <property type="project" value="TreeGrafter"/>
</dbReference>
<dbReference type="Gene3D" id="3.90.226.10">
    <property type="entry name" value="2-enoyl-CoA Hydratase, Chain A, domain 1"/>
    <property type="match status" value="1"/>
</dbReference>
<sequence>MSTYCTTEPFEGCTLLRLVSDDGTNKLSRARVQDLTETLLGLPRQPLMICGNPKFFSVGADLDEINALRGHDALDFAMMGQRLMQTVADFPALTCAVVEGWCMGGGFDLALSCRFRIASPHAVFGHRGAALGLMTGWGGTQRLPRLVGCAQAMEIFLTAEKIHAQRALELGIVDVVSAEPYASATRFITAS</sequence>
<dbReference type="InterPro" id="IPR029045">
    <property type="entry name" value="ClpP/crotonase-like_dom_sf"/>
</dbReference>
<dbReference type="GO" id="GO:0003824">
    <property type="term" value="F:catalytic activity"/>
    <property type="evidence" value="ECO:0007669"/>
    <property type="project" value="UniProtKB-ARBA"/>
</dbReference>
<dbReference type="EnsemblBacteria" id="ABF40432">
    <property type="protein sequence ID" value="ABF40432"/>
    <property type="gene ID" value="Acid345_1430"/>
</dbReference>
<dbReference type="STRING" id="204669.Acid345_1430"/>
<dbReference type="AlphaFoldDB" id="Q1IRR8"/>
<dbReference type="KEGG" id="aba:Acid345_1430"/>
<protein>
    <submittedName>
        <fullName evidence="1">Enoyl-CoA hydratase/isomerase</fullName>
    </submittedName>
</protein>
<dbReference type="SUPFAM" id="SSF52096">
    <property type="entry name" value="ClpP/crotonase"/>
    <property type="match status" value="1"/>
</dbReference>
<dbReference type="Pfam" id="PF00378">
    <property type="entry name" value="ECH_1"/>
    <property type="match status" value="1"/>
</dbReference>